<dbReference type="OrthoDB" id="202672at2759"/>
<keyword evidence="3" id="KW-0256">Endoplasmic reticulum</keyword>
<evidence type="ECO:0000256" key="6">
    <source>
        <dbReference type="SAM" id="Phobius"/>
    </source>
</evidence>
<comment type="caution">
    <text evidence="7">The sequence shown here is derived from an EMBL/GenBank/DDBJ whole genome shotgun (WGS) entry which is preliminary data.</text>
</comment>
<feature type="transmembrane region" description="Helical" evidence="6">
    <location>
        <begin position="82"/>
        <end position="102"/>
    </location>
</feature>
<evidence type="ECO:0000256" key="1">
    <source>
        <dbReference type="ARBA" id="ARBA00004477"/>
    </source>
</evidence>
<protein>
    <submittedName>
        <fullName evidence="7">Uncharacterized protein</fullName>
    </submittedName>
</protein>
<dbReference type="GO" id="GO:0005789">
    <property type="term" value="C:endoplasmic reticulum membrane"/>
    <property type="evidence" value="ECO:0007669"/>
    <property type="project" value="UniProtKB-SubCell"/>
</dbReference>
<dbReference type="Proteomes" id="UP001149074">
    <property type="component" value="Unassembled WGS sequence"/>
</dbReference>
<evidence type="ECO:0000256" key="4">
    <source>
        <dbReference type="ARBA" id="ARBA00022989"/>
    </source>
</evidence>
<reference evidence="7" key="2">
    <citation type="journal article" date="2023" name="IMA Fungus">
        <title>Comparative genomic study of the Penicillium genus elucidates a diverse pangenome and 15 lateral gene transfer events.</title>
        <authorList>
            <person name="Petersen C."/>
            <person name="Sorensen T."/>
            <person name="Nielsen M.R."/>
            <person name="Sondergaard T.E."/>
            <person name="Sorensen J.L."/>
            <person name="Fitzpatrick D.A."/>
            <person name="Frisvad J.C."/>
            <person name="Nielsen K.L."/>
        </authorList>
    </citation>
    <scope>NUCLEOTIDE SEQUENCE</scope>
    <source>
        <strain evidence="7">IBT 30761</strain>
    </source>
</reference>
<keyword evidence="8" id="KW-1185">Reference proteome</keyword>
<evidence type="ECO:0000256" key="3">
    <source>
        <dbReference type="ARBA" id="ARBA00022824"/>
    </source>
</evidence>
<dbReference type="RefSeq" id="XP_056473761.1">
    <property type="nucleotide sequence ID" value="XM_056617602.1"/>
</dbReference>
<evidence type="ECO:0000256" key="5">
    <source>
        <dbReference type="ARBA" id="ARBA00023136"/>
    </source>
</evidence>
<evidence type="ECO:0000256" key="2">
    <source>
        <dbReference type="ARBA" id="ARBA00022692"/>
    </source>
</evidence>
<keyword evidence="5 6" id="KW-0472">Membrane</keyword>
<evidence type="ECO:0000313" key="7">
    <source>
        <dbReference type="EMBL" id="KAJ5098107.1"/>
    </source>
</evidence>
<proteinExistence type="predicted"/>
<evidence type="ECO:0000313" key="8">
    <source>
        <dbReference type="Proteomes" id="UP001149074"/>
    </source>
</evidence>
<organism evidence="7 8">
    <name type="scientific">Penicillium argentinense</name>
    <dbReference type="NCBI Taxonomy" id="1131581"/>
    <lineage>
        <taxon>Eukaryota</taxon>
        <taxon>Fungi</taxon>
        <taxon>Dikarya</taxon>
        <taxon>Ascomycota</taxon>
        <taxon>Pezizomycotina</taxon>
        <taxon>Eurotiomycetes</taxon>
        <taxon>Eurotiomycetidae</taxon>
        <taxon>Eurotiales</taxon>
        <taxon>Aspergillaceae</taxon>
        <taxon>Penicillium</taxon>
    </lineage>
</organism>
<keyword evidence="2 6" id="KW-0812">Transmembrane</keyword>
<comment type="subcellular location">
    <subcellularLocation>
        <location evidence="1">Endoplasmic reticulum membrane</location>
        <topology evidence="1">Multi-pass membrane protein</topology>
    </subcellularLocation>
</comment>
<gene>
    <name evidence="7" type="ORF">N7532_005108</name>
</gene>
<dbReference type="AlphaFoldDB" id="A0A9W9FDU6"/>
<dbReference type="GeneID" id="81356581"/>
<dbReference type="Pfam" id="PF11779">
    <property type="entry name" value="SPT_ssu-like"/>
    <property type="match status" value="1"/>
</dbReference>
<dbReference type="EMBL" id="JAPQKI010000005">
    <property type="protein sequence ID" value="KAJ5098107.1"/>
    <property type="molecule type" value="Genomic_DNA"/>
</dbReference>
<name>A0A9W9FDU6_9EURO</name>
<accession>A0A9W9FDU6</accession>
<keyword evidence="4 6" id="KW-1133">Transmembrane helix</keyword>
<reference evidence="7" key="1">
    <citation type="submission" date="2022-11" db="EMBL/GenBank/DDBJ databases">
        <authorList>
            <person name="Petersen C."/>
        </authorList>
    </citation>
    <scope>NUCLEOTIDE SEQUENCE</scope>
    <source>
        <strain evidence="7">IBT 30761</strain>
    </source>
</reference>
<sequence length="151" mass="16862">MATMTTEMHPFYTSSTSHMSHAPAAVDKLLTKYSSSMTNTSNSLLNRRQNPFQRVIDRVRLEYYRYEVTFGLYVMTPSEKCVANTFVFVVISLLLWALLLYFPPLLYNKLARVIWLLTGHSGEGVTAALGVLDMNGNAFSPTSIAEAPLAS</sequence>
<dbReference type="InterPro" id="IPR024512">
    <property type="entry name" value="Ser_palmitoyltrfase_ssu-like"/>
</dbReference>